<gene>
    <name evidence="3" type="ORF">AKO1_006158</name>
</gene>
<keyword evidence="4" id="KW-1185">Reference proteome</keyword>
<evidence type="ECO:0000313" key="4">
    <source>
        <dbReference type="Proteomes" id="UP001431209"/>
    </source>
</evidence>
<feature type="transmembrane region" description="Helical" evidence="1">
    <location>
        <begin position="12"/>
        <end position="30"/>
    </location>
</feature>
<dbReference type="PANTHER" id="PTHR46590">
    <property type="entry name" value="PHOSPHATIDYLINOSITOL TRANSFER PROTEIN CSR1-RELATED"/>
    <property type="match status" value="1"/>
</dbReference>
<dbReference type="PANTHER" id="PTHR46590:SF1">
    <property type="entry name" value="PHOSPHATIDYLINOSITOL TRANSFER PROTEIN CSR1"/>
    <property type="match status" value="1"/>
</dbReference>
<feature type="domain" description="CRAL-TRIO" evidence="2">
    <location>
        <begin position="1"/>
        <end position="72"/>
    </location>
</feature>
<evidence type="ECO:0000259" key="2">
    <source>
        <dbReference type="PROSITE" id="PS50191"/>
    </source>
</evidence>
<accession>A0AAW2YIA6</accession>
<evidence type="ECO:0000256" key="1">
    <source>
        <dbReference type="SAM" id="Phobius"/>
    </source>
</evidence>
<sequence length="87" mass="10263">MGNVGEFYPENLHRIFVLNTGWLVNMMFAFGRTFMTKRMLDKYVVASYADLKKYIDDDQLLKVLGGDADMDFDYDREVELDEKRHAK</sequence>
<proteinExistence type="predicted"/>
<comment type="caution">
    <text evidence="3">The sequence shown here is derived from an EMBL/GenBank/DDBJ whole genome shotgun (WGS) entry which is preliminary data.</text>
</comment>
<dbReference type="InterPro" id="IPR052432">
    <property type="entry name" value="PITP/CRAL-TRIO"/>
</dbReference>
<reference evidence="3 4" key="1">
    <citation type="submission" date="2024-03" db="EMBL/GenBank/DDBJ databases">
        <title>The Acrasis kona genome and developmental transcriptomes reveal deep origins of eukaryotic multicellular pathways.</title>
        <authorList>
            <person name="Sheikh S."/>
            <person name="Fu C.-J."/>
            <person name="Brown M.W."/>
            <person name="Baldauf S.L."/>
        </authorList>
    </citation>
    <scope>NUCLEOTIDE SEQUENCE [LARGE SCALE GENOMIC DNA]</scope>
    <source>
        <strain evidence="3 4">ATCC MYA-3509</strain>
    </source>
</reference>
<dbReference type="InterPro" id="IPR001251">
    <property type="entry name" value="CRAL-TRIO_dom"/>
</dbReference>
<dbReference type="PROSITE" id="PS50191">
    <property type="entry name" value="CRAL_TRIO"/>
    <property type="match status" value="1"/>
</dbReference>
<dbReference type="SUPFAM" id="SSF52087">
    <property type="entry name" value="CRAL/TRIO domain"/>
    <property type="match status" value="1"/>
</dbReference>
<protein>
    <submittedName>
        <fullName evidence="3">SFH5</fullName>
    </submittedName>
</protein>
<dbReference type="InterPro" id="IPR036865">
    <property type="entry name" value="CRAL-TRIO_dom_sf"/>
</dbReference>
<evidence type="ECO:0000313" key="3">
    <source>
        <dbReference type="EMBL" id="KAL0476721.1"/>
    </source>
</evidence>
<dbReference type="EMBL" id="JAOPGA020000078">
    <property type="protein sequence ID" value="KAL0476721.1"/>
    <property type="molecule type" value="Genomic_DNA"/>
</dbReference>
<keyword evidence="1" id="KW-0812">Transmembrane</keyword>
<dbReference type="AlphaFoldDB" id="A0AAW2YIA6"/>
<keyword evidence="1" id="KW-0472">Membrane</keyword>
<organism evidence="3 4">
    <name type="scientific">Acrasis kona</name>
    <dbReference type="NCBI Taxonomy" id="1008807"/>
    <lineage>
        <taxon>Eukaryota</taxon>
        <taxon>Discoba</taxon>
        <taxon>Heterolobosea</taxon>
        <taxon>Tetramitia</taxon>
        <taxon>Eutetramitia</taxon>
        <taxon>Acrasidae</taxon>
        <taxon>Acrasis</taxon>
    </lineage>
</organism>
<keyword evidence="1" id="KW-1133">Transmembrane helix</keyword>
<name>A0AAW2YIA6_9EUKA</name>
<dbReference type="CDD" id="cd00170">
    <property type="entry name" value="SEC14"/>
    <property type="match status" value="1"/>
</dbReference>
<dbReference type="Proteomes" id="UP001431209">
    <property type="component" value="Unassembled WGS sequence"/>
</dbReference>
<dbReference type="Gene3D" id="3.40.525.10">
    <property type="entry name" value="CRAL-TRIO lipid binding domain"/>
    <property type="match status" value="1"/>
</dbReference>
<dbReference type="Pfam" id="PF00650">
    <property type="entry name" value="CRAL_TRIO"/>
    <property type="match status" value="1"/>
</dbReference>